<evidence type="ECO:0000313" key="2">
    <source>
        <dbReference type="EMBL" id="ASC71045.1"/>
    </source>
</evidence>
<evidence type="ECO:0000313" key="3">
    <source>
        <dbReference type="Proteomes" id="UP000191901"/>
    </source>
</evidence>
<dbReference type="Pfam" id="PF06999">
    <property type="entry name" value="Suc_Fer-like"/>
    <property type="match status" value="1"/>
</dbReference>
<proteinExistence type="predicted"/>
<accession>A0A1Z3HL85</accession>
<protein>
    <recommendedName>
        <fullName evidence="4">Sucrase ferredoxin</fullName>
    </recommendedName>
</protein>
<dbReference type="EMBL" id="CP021983">
    <property type="protein sequence ID" value="ASC71045.1"/>
    <property type="molecule type" value="Genomic_DNA"/>
</dbReference>
<evidence type="ECO:0008006" key="4">
    <source>
        <dbReference type="Google" id="ProtNLM"/>
    </source>
</evidence>
<keyword evidence="3" id="KW-1185">Reference proteome</keyword>
<sequence length="220" mass="25243">MIQANDLETNLETNCRFCSLVSKANGQDPIGSAGTYHHWLIVEIPQPWPTTIWQEHPIVAPVLQMVKALRQQGVYVRPLMIAPERDYSHPDFTRVLYYRRPQACFTAFEKQEFLLPPSEVVPLATALLQQPAALPQFEAYRQPTQHLRELFVCTHGNVDVACSRFGYPIYQQLKKTYAVEWKPESPPPPLPIAPTQNSKPKTQNFPHPPPRLALLPFRWP</sequence>
<dbReference type="AlphaFoldDB" id="A0A1Z3HL85"/>
<evidence type="ECO:0000256" key="1">
    <source>
        <dbReference type="SAM" id="MobiDB-lite"/>
    </source>
</evidence>
<organism evidence="2 3">
    <name type="scientific">Halomicronema hongdechloris C2206</name>
    <dbReference type="NCBI Taxonomy" id="1641165"/>
    <lineage>
        <taxon>Bacteria</taxon>
        <taxon>Bacillati</taxon>
        <taxon>Cyanobacteriota</taxon>
        <taxon>Cyanophyceae</taxon>
        <taxon>Nodosilineales</taxon>
        <taxon>Nodosilineaceae</taxon>
        <taxon>Halomicronema</taxon>
    </lineage>
</organism>
<dbReference type="InterPro" id="IPR009737">
    <property type="entry name" value="Aim32/Apd1-like"/>
</dbReference>
<dbReference type="Proteomes" id="UP000191901">
    <property type="component" value="Chromosome"/>
</dbReference>
<reference evidence="2 3" key="1">
    <citation type="journal article" date="2016" name="Biochim. Biophys. Acta">
        <title>Characterization of red-shifted phycobilisomes isolated from the chlorophyll f-containing cyanobacterium Halomicronema hongdechloris.</title>
        <authorList>
            <person name="Li Y."/>
            <person name="Lin Y."/>
            <person name="Garvey C.J."/>
            <person name="Birch D."/>
            <person name="Corkery R.W."/>
            <person name="Loughlin P.C."/>
            <person name="Scheer H."/>
            <person name="Willows R.D."/>
            <person name="Chen M."/>
        </authorList>
    </citation>
    <scope>NUCLEOTIDE SEQUENCE [LARGE SCALE GENOMIC DNA]</scope>
    <source>
        <strain evidence="2 3">C2206</strain>
    </source>
</reference>
<feature type="compositionally biased region" description="Polar residues" evidence="1">
    <location>
        <begin position="195"/>
        <end position="205"/>
    </location>
</feature>
<name>A0A1Z3HL85_9CYAN</name>
<gene>
    <name evidence="2" type="ORF">XM38_019940</name>
</gene>
<dbReference type="RefSeq" id="WP_256995569.1">
    <property type="nucleotide sequence ID" value="NZ_CP021983.2"/>
</dbReference>
<feature type="region of interest" description="Disordered" evidence="1">
    <location>
        <begin position="185"/>
        <end position="210"/>
    </location>
</feature>
<dbReference type="KEGG" id="hhg:XM38_019940"/>